<organism evidence="4 5">
    <name type="scientific">Micractinium conductrix</name>
    <dbReference type="NCBI Taxonomy" id="554055"/>
    <lineage>
        <taxon>Eukaryota</taxon>
        <taxon>Viridiplantae</taxon>
        <taxon>Chlorophyta</taxon>
        <taxon>core chlorophytes</taxon>
        <taxon>Trebouxiophyceae</taxon>
        <taxon>Chlorellales</taxon>
        <taxon>Chlorellaceae</taxon>
        <taxon>Chlorella clade</taxon>
        <taxon>Micractinium</taxon>
    </lineage>
</organism>
<evidence type="ECO:0000256" key="1">
    <source>
        <dbReference type="ARBA" id="ARBA00007473"/>
    </source>
</evidence>
<feature type="region of interest" description="Disordered" evidence="2">
    <location>
        <begin position="470"/>
        <end position="531"/>
    </location>
</feature>
<feature type="compositionally biased region" description="Gly residues" evidence="2">
    <location>
        <begin position="620"/>
        <end position="630"/>
    </location>
</feature>
<accession>A0A2P6VMS6</accession>
<feature type="compositionally biased region" description="Low complexity" evidence="2">
    <location>
        <begin position="706"/>
        <end position="723"/>
    </location>
</feature>
<feature type="compositionally biased region" description="Low complexity" evidence="2">
    <location>
        <begin position="207"/>
        <end position="218"/>
    </location>
</feature>
<feature type="compositionally biased region" description="Acidic residues" evidence="2">
    <location>
        <begin position="503"/>
        <end position="520"/>
    </location>
</feature>
<reference evidence="4 5" key="1">
    <citation type="journal article" date="2018" name="Plant J.">
        <title>Genome sequences of Chlorella sorokiniana UTEX 1602 and Micractinium conductrix SAG 241.80: implications to maltose excretion by a green alga.</title>
        <authorList>
            <person name="Arriola M.B."/>
            <person name="Velmurugan N."/>
            <person name="Zhang Y."/>
            <person name="Plunkett M.H."/>
            <person name="Hondzo H."/>
            <person name="Barney B.M."/>
        </authorList>
    </citation>
    <scope>NUCLEOTIDE SEQUENCE [LARGE SCALE GENOMIC DNA]</scope>
    <source>
        <strain evidence="4 5">SAG 241.80</strain>
    </source>
</reference>
<keyword evidence="5" id="KW-1185">Reference proteome</keyword>
<dbReference type="InterPro" id="IPR018034">
    <property type="entry name" value="Kri1"/>
</dbReference>
<dbReference type="Pfam" id="PF12936">
    <property type="entry name" value="Kri1_C"/>
    <property type="match status" value="1"/>
</dbReference>
<sequence>MAPPKPLFDDEEDVHQQAELRVNEQFARRFEHNKKREELQRLQEKYPEQAAKLSREHAKQAYKTAMAKAAVGPAKAALLKSAAAAEESQEESSSSDDEIDAEQLLSKKTQAQIFETMMKIRARDPAIYKPDTKFYSSSDDEGEDGGPKKAARKEKPMYLKDVMYQQALQEGGTDSDEEGGPPQPRTYAQEQDELKQAFLSAFDEGEAAGADADSFGAGVLKERKRRAKGRQQGGGNDGAEAAEEQEAGGGGGAAGRGGADAEDRVQQLLDGYFGRDEELSKEDRFLKKYILNKGWVEEGDEALEGDDDDDMHAGDELVDDAEDEQFVEQAEQFEHAYNFRFEEPGAAAIITYPRNMEGTVRKEDDRRKRKRQEKAERLAAEEEARRAELKRLKNLKKAEIEDKLHEIQSVAGKAAPRQELLDRLVTGDFDPEEYDRQMAAAFGSEYYDAGADEATDDDLEDELFEKELEAMAKYGSDDEDPKSFAALHKRLAAQRREEAAAGGEEDKEDEEDEEDEEDGAAADPEAAARARAEVQRLLEEYYKLDYEDVVGGVPTRFRYKEVQPDSFGLEVEDILALEDKELNSVVGLKRLAPYREEHKKFRPNYQKVNELKLQRQAEQGQGGRGAGGSAPFGPRQHRQGGRGGGGRSGERGDWKQQQEQQGGGKWRQQQGEQQHRGEAAPEKQQKSVAERRLESYERPTLKRGRPQQQGSAQPPQQQQPGQQQPGGGQKRKREAAGAGDGQRQQQQRQEKQAKQPQAQPASDGPQLSKTAKKNMKRAEKRAAKRPKVDASGGKAAA</sequence>
<feature type="region of interest" description="Disordered" evidence="2">
    <location>
        <begin position="353"/>
        <end position="380"/>
    </location>
</feature>
<dbReference type="GO" id="GO:0030686">
    <property type="term" value="C:90S preribosome"/>
    <property type="evidence" value="ECO:0007669"/>
    <property type="project" value="TreeGrafter"/>
</dbReference>
<evidence type="ECO:0000313" key="5">
    <source>
        <dbReference type="Proteomes" id="UP000239649"/>
    </source>
</evidence>
<dbReference type="STRING" id="554055.A0A2P6VMS6"/>
<feature type="compositionally biased region" description="Low complexity" evidence="2">
    <location>
        <begin position="657"/>
        <end position="672"/>
    </location>
</feature>
<dbReference type="OrthoDB" id="10252032at2759"/>
<evidence type="ECO:0000256" key="2">
    <source>
        <dbReference type="SAM" id="MobiDB-lite"/>
    </source>
</evidence>
<dbReference type="EMBL" id="LHPF02000002">
    <property type="protein sequence ID" value="PSC75398.1"/>
    <property type="molecule type" value="Genomic_DNA"/>
</dbReference>
<feature type="region of interest" description="Disordered" evidence="2">
    <location>
        <begin position="82"/>
        <end position="104"/>
    </location>
</feature>
<name>A0A2P6VMS6_9CHLO</name>
<feature type="compositionally biased region" description="Basic and acidic residues" evidence="2">
    <location>
        <begin position="673"/>
        <end position="700"/>
    </location>
</feature>
<gene>
    <name evidence="4" type="ORF">C2E20_1482</name>
</gene>
<evidence type="ECO:0000259" key="3">
    <source>
        <dbReference type="Pfam" id="PF12936"/>
    </source>
</evidence>
<feature type="compositionally biased region" description="Acidic residues" evidence="2">
    <location>
        <begin position="87"/>
        <end position="101"/>
    </location>
</feature>
<dbReference type="Proteomes" id="UP000239649">
    <property type="component" value="Unassembled WGS sequence"/>
</dbReference>
<proteinExistence type="inferred from homology"/>
<dbReference type="AlphaFoldDB" id="A0A2P6VMS6"/>
<dbReference type="InterPro" id="IPR024626">
    <property type="entry name" value="Kri1-like_C"/>
</dbReference>
<dbReference type="PANTHER" id="PTHR14490:SF5">
    <property type="entry name" value="PROTEIN KRI1 HOMOLOG"/>
    <property type="match status" value="1"/>
</dbReference>
<protein>
    <submittedName>
        <fullName evidence="4">KRI1-like protein</fullName>
    </submittedName>
</protein>
<feature type="domain" description="Kri1-like C-terminal" evidence="3">
    <location>
        <begin position="533"/>
        <end position="613"/>
    </location>
</feature>
<comment type="caution">
    <text evidence="4">The sequence shown here is derived from an EMBL/GenBank/DDBJ whole genome shotgun (WGS) entry which is preliminary data.</text>
</comment>
<dbReference type="GO" id="GO:0005730">
    <property type="term" value="C:nucleolus"/>
    <property type="evidence" value="ECO:0007669"/>
    <property type="project" value="TreeGrafter"/>
</dbReference>
<evidence type="ECO:0000313" key="4">
    <source>
        <dbReference type="EMBL" id="PSC75398.1"/>
    </source>
</evidence>
<feature type="region of interest" description="Disordered" evidence="2">
    <location>
        <begin position="593"/>
        <end position="797"/>
    </location>
</feature>
<feature type="compositionally biased region" description="Gly residues" evidence="2">
    <location>
        <begin position="247"/>
        <end position="258"/>
    </location>
</feature>
<feature type="region of interest" description="Disordered" evidence="2">
    <location>
        <begin position="128"/>
        <end position="262"/>
    </location>
</feature>
<comment type="similarity">
    <text evidence="1">Belongs to the KRI1 family.</text>
</comment>
<dbReference type="GO" id="GO:0000447">
    <property type="term" value="P:endonucleolytic cleavage in ITS1 to separate SSU-rRNA from 5.8S rRNA and LSU-rRNA from tricistronic rRNA transcript (SSU-rRNA, 5.8S rRNA, LSU-rRNA)"/>
    <property type="evidence" value="ECO:0007669"/>
    <property type="project" value="TreeGrafter"/>
</dbReference>
<dbReference type="PANTHER" id="PTHR14490">
    <property type="entry name" value="ZINC FINGER, ZZ TYPE"/>
    <property type="match status" value="1"/>
</dbReference>
<dbReference type="Pfam" id="PF05178">
    <property type="entry name" value="Kri1"/>
    <property type="match status" value="1"/>
</dbReference>